<evidence type="ECO:0000313" key="3">
    <source>
        <dbReference type="Proteomes" id="UP000054248"/>
    </source>
</evidence>
<feature type="compositionally biased region" description="Low complexity" evidence="1">
    <location>
        <begin position="126"/>
        <end position="141"/>
    </location>
</feature>
<dbReference type="EMBL" id="KN823000">
    <property type="protein sequence ID" value="KIO27971.1"/>
    <property type="molecule type" value="Genomic_DNA"/>
</dbReference>
<dbReference type="InterPro" id="IPR006616">
    <property type="entry name" value="DM9_repeat"/>
</dbReference>
<protein>
    <submittedName>
        <fullName evidence="2">Uncharacterized protein</fullName>
    </submittedName>
</protein>
<gene>
    <name evidence="2" type="ORF">M407DRAFT_6982</name>
</gene>
<dbReference type="AlphaFoldDB" id="A0A0C3QKN8"/>
<dbReference type="Pfam" id="PF11901">
    <property type="entry name" value="DM9"/>
    <property type="match status" value="1"/>
</dbReference>
<evidence type="ECO:0000313" key="2">
    <source>
        <dbReference type="EMBL" id="KIO27971.1"/>
    </source>
</evidence>
<keyword evidence="3" id="KW-1185">Reference proteome</keyword>
<name>A0A0C3QKN8_9AGAM</name>
<evidence type="ECO:0000256" key="1">
    <source>
        <dbReference type="SAM" id="MobiDB-lite"/>
    </source>
</evidence>
<reference evidence="3" key="2">
    <citation type="submission" date="2015-01" db="EMBL/GenBank/DDBJ databases">
        <title>Evolutionary Origins and Diversification of the Mycorrhizal Mutualists.</title>
        <authorList>
            <consortium name="DOE Joint Genome Institute"/>
            <consortium name="Mycorrhizal Genomics Consortium"/>
            <person name="Kohler A."/>
            <person name="Kuo A."/>
            <person name="Nagy L.G."/>
            <person name="Floudas D."/>
            <person name="Copeland A."/>
            <person name="Barry K.W."/>
            <person name="Cichocki N."/>
            <person name="Veneault-Fourrey C."/>
            <person name="LaButti K."/>
            <person name="Lindquist E.A."/>
            <person name="Lipzen A."/>
            <person name="Lundell T."/>
            <person name="Morin E."/>
            <person name="Murat C."/>
            <person name="Riley R."/>
            <person name="Ohm R."/>
            <person name="Sun H."/>
            <person name="Tunlid A."/>
            <person name="Henrissat B."/>
            <person name="Grigoriev I.V."/>
            <person name="Hibbett D.S."/>
            <person name="Martin F."/>
        </authorList>
    </citation>
    <scope>NUCLEOTIDE SEQUENCE [LARGE SCALE GENOMIC DNA]</scope>
    <source>
        <strain evidence="3">MUT 4182</strain>
    </source>
</reference>
<dbReference type="OrthoDB" id="2142040at2759"/>
<dbReference type="PANTHER" id="PTHR31649:SF1">
    <property type="entry name" value="FARNESOIC ACID O-METHYL TRANSFERASE DOMAIN-CONTAINING PROTEIN"/>
    <property type="match status" value="1"/>
</dbReference>
<feature type="region of interest" description="Disordered" evidence="1">
    <location>
        <begin position="122"/>
        <end position="162"/>
    </location>
</feature>
<dbReference type="Proteomes" id="UP000054248">
    <property type="component" value="Unassembled WGS sequence"/>
</dbReference>
<dbReference type="HOGENOM" id="CLU_463213_0_0_1"/>
<accession>A0A0C3QKN8</accession>
<dbReference type="PANTHER" id="PTHR31649">
    <property type="entry name" value="AGAP009604-PA"/>
    <property type="match status" value="1"/>
</dbReference>
<reference evidence="2 3" key="1">
    <citation type="submission" date="2014-04" db="EMBL/GenBank/DDBJ databases">
        <authorList>
            <consortium name="DOE Joint Genome Institute"/>
            <person name="Kuo A."/>
            <person name="Girlanda M."/>
            <person name="Perotto S."/>
            <person name="Kohler A."/>
            <person name="Nagy L.G."/>
            <person name="Floudas D."/>
            <person name="Copeland A."/>
            <person name="Barry K.W."/>
            <person name="Cichocki N."/>
            <person name="Veneault-Fourrey C."/>
            <person name="LaButti K."/>
            <person name="Lindquist E.A."/>
            <person name="Lipzen A."/>
            <person name="Lundell T."/>
            <person name="Morin E."/>
            <person name="Murat C."/>
            <person name="Sun H."/>
            <person name="Tunlid A."/>
            <person name="Henrissat B."/>
            <person name="Grigoriev I.V."/>
            <person name="Hibbett D.S."/>
            <person name="Martin F."/>
            <person name="Nordberg H.P."/>
            <person name="Cantor M.N."/>
            <person name="Hua S.X."/>
        </authorList>
    </citation>
    <scope>NUCLEOTIDE SEQUENCE [LARGE SCALE GENOMIC DNA]</scope>
    <source>
        <strain evidence="2 3">MUT 4182</strain>
    </source>
</reference>
<organism evidence="2 3">
    <name type="scientific">Tulasnella calospora MUT 4182</name>
    <dbReference type="NCBI Taxonomy" id="1051891"/>
    <lineage>
        <taxon>Eukaryota</taxon>
        <taxon>Fungi</taxon>
        <taxon>Dikarya</taxon>
        <taxon>Basidiomycota</taxon>
        <taxon>Agaricomycotina</taxon>
        <taxon>Agaricomycetes</taxon>
        <taxon>Cantharellales</taxon>
        <taxon>Tulasnellaceae</taxon>
        <taxon>Tulasnella</taxon>
    </lineage>
</organism>
<proteinExistence type="predicted"/>
<sequence length="589" mass="65266">MSAGFLLRKLPRTSFAPSLGMEGRPTPHDITMVASRPMPPILVSFVIMPFSYPATTRLISLIRQAPQTPDVRALLDSIELVQSYSEKNCHPGTLASLMSIAEQRFTDATLPRRRWSGLGPEEREAFASAASSSRQQSQTESNDTKQQPRGGPRTAPPKDASAGLSLSERLAMWFITADGPYRLLRAVLHDKMSDDDFEIVNITEPAPVAQITSIAQTAPTTQTDSAAQPYPTFNGVDGLRCHEFIQAVRRCAFNEGKSRDDAWIADRAALCFSGPALMWFEELDDDVQRDWKLLREAFRDRVFSVMRKYLIKLDIAGESVLRVRAKSFANLTENGSPPQANLTKTSGWQYSPQITPLQSQLGGIQKLREGGSAKDSSSTRPSSLLTVDAQTSPLNAKRLNISSWGDPIPAEELGLPTSEDEWISLGRQRRAEMTSSAPWTVGWLFVEAGAPIPLHAIPTGREKGNILFSVRVWRAKGLTLGKHGIHQRDCLITWDSSEFYHEGPYEILVGDSAAVRWVRPNSGALTAVEGGFEVHKENALLITQTERDGNWLPGKGFLGDNYALFGWEMDEERVSLEKFSVLTWSQLTH</sequence>